<dbReference type="Gene3D" id="4.10.220.110">
    <property type="match status" value="1"/>
</dbReference>
<keyword evidence="3" id="KW-0964">Secreted</keyword>
<name>A0ABY4S413_AQUTE</name>
<reference evidence="6" key="1">
    <citation type="submission" date="2022-05" db="EMBL/GenBank/DDBJ databases">
        <title>An RpoN-dependent PEP-CTERM gene is involved in floc formation of an Aquincola tertiaricarbonis strain.</title>
        <authorList>
            <person name="Qiu D."/>
            <person name="Xia M."/>
        </authorList>
    </citation>
    <scope>NUCLEOTIDE SEQUENCE</scope>
    <source>
        <strain evidence="6">RN12</strain>
    </source>
</reference>
<evidence type="ECO:0000259" key="4">
    <source>
        <dbReference type="Pfam" id="PF04717"/>
    </source>
</evidence>
<dbReference type="SUPFAM" id="SSF69255">
    <property type="entry name" value="gp5 N-terminal domain-like"/>
    <property type="match status" value="1"/>
</dbReference>
<dbReference type="Gene3D" id="2.30.110.50">
    <property type="match status" value="1"/>
</dbReference>
<feature type="domain" description="Gp5/Type VI secretion system Vgr protein OB-fold" evidence="4">
    <location>
        <begin position="404"/>
        <end position="471"/>
    </location>
</feature>
<dbReference type="InterPro" id="IPR050708">
    <property type="entry name" value="T6SS_VgrG/RHS"/>
</dbReference>
<keyword evidence="7" id="KW-1185">Reference proteome</keyword>
<dbReference type="PANTHER" id="PTHR32305">
    <property type="match status" value="1"/>
</dbReference>
<accession>A0ABY4S413</accession>
<evidence type="ECO:0000256" key="1">
    <source>
        <dbReference type="ARBA" id="ARBA00004613"/>
    </source>
</evidence>
<dbReference type="Pfam" id="PF05954">
    <property type="entry name" value="Phage_GPD"/>
    <property type="match status" value="1"/>
</dbReference>
<evidence type="ECO:0000259" key="5">
    <source>
        <dbReference type="Pfam" id="PF22178"/>
    </source>
</evidence>
<comment type="subcellular location">
    <subcellularLocation>
        <location evidence="1">Secreted</location>
    </subcellularLocation>
</comment>
<dbReference type="InterPro" id="IPR017847">
    <property type="entry name" value="T6SS_RhsGE_Vgr_subset"/>
</dbReference>
<dbReference type="Gene3D" id="2.40.50.230">
    <property type="entry name" value="Gp5 N-terminal domain"/>
    <property type="match status" value="1"/>
</dbReference>
<feature type="domain" description="Gp5/Type VI secretion system Vgr C-terminal trimerisation" evidence="5">
    <location>
        <begin position="488"/>
        <end position="591"/>
    </location>
</feature>
<dbReference type="InterPro" id="IPR006533">
    <property type="entry name" value="T6SS_Vgr_RhsGE"/>
</dbReference>
<evidence type="ECO:0000256" key="2">
    <source>
        <dbReference type="ARBA" id="ARBA00005558"/>
    </source>
</evidence>
<dbReference type="SUPFAM" id="SSF69279">
    <property type="entry name" value="Phage tail proteins"/>
    <property type="match status" value="2"/>
</dbReference>
<organism evidence="6 7">
    <name type="scientific">Aquincola tertiaricarbonis</name>
    <dbReference type="NCBI Taxonomy" id="391953"/>
    <lineage>
        <taxon>Bacteria</taxon>
        <taxon>Pseudomonadati</taxon>
        <taxon>Pseudomonadota</taxon>
        <taxon>Betaproteobacteria</taxon>
        <taxon>Burkholderiales</taxon>
        <taxon>Sphaerotilaceae</taxon>
        <taxon>Aquincola</taxon>
    </lineage>
</organism>
<proteinExistence type="inferred from homology"/>
<evidence type="ECO:0000313" key="6">
    <source>
        <dbReference type="EMBL" id="URI06752.1"/>
    </source>
</evidence>
<evidence type="ECO:0000256" key="3">
    <source>
        <dbReference type="ARBA" id="ARBA00022525"/>
    </source>
</evidence>
<sequence length="635" mass="70872">MSAAMPSLAGISALEFRSIRGYESLGELFEYHVRAITPDLPFLTSLVSANVDYKALLGKELTVDLEVDQGRRQISGLVTRARFVAAHDRRGVYEFVIEPWLALAKRSSDFRIFQNKSVLEIVREVLDGYPFSHVDRTLNRYPKLDFQVQYGEDDYAFIVRLMAEWGIYFFFEHSDSVHRLVLVDEPGPHRVADGRYASLRYYPPGHKIDEEYVERFEAVHSLQSGRWVTQDYDFRAPKSDWQAVSAKPRQTGHADRERFSWPSDIVNTNGQKPAVAEQEDRARHLTRIRMEEAGSPGQRAQGAGMLRGLAVGTTFSLSGHPNAKSNGDYLLISQAFELEDVSNASSSGFAPEYTCRSEFSVLPSGDNFRLTTQTDEFGRVLKPRTHGPQTATVTGPAGREIYTDSYGRIKVSFHWNRYCPKDERSSCWVRVATTHAGNGFGGISVPRVGQEVIVDFENGDPDRPIVLGAVYNALHMPPWPLPANQTQSGVLTRSTERGGTANANALRFEDMKGKEEVWLHAERNLRAEVEHDESHWVGHNRSKKVDNNELTTIGADRSESVGGNHVESIGGDRTVTVQKTQTNVVKSDITMVSAEGEIFIEAATRITLKVGSSTIVIVDGNIEIVGPQQVDINPD</sequence>
<dbReference type="Pfam" id="PF22178">
    <property type="entry name" value="Gp5_trimer_C"/>
    <property type="match status" value="1"/>
</dbReference>
<gene>
    <name evidence="6" type="primary">vgrG</name>
    <name evidence="6" type="ORF">MW290_12685</name>
</gene>
<dbReference type="Proteomes" id="UP001056201">
    <property type="component" value="Chromosome 1"/>
</dbReference>
<protein>
    <submittedName>
        <fullName evidence="6">Type VI secretion system tip protein VgrG</fullName>
    </submittedName>
</protein>
<dbReference type="InterPro" id="IPR054030">
    <property type="entry name" value="Gp5_Vgr_C"/>
</dbReference>
<dbReference type="RefSeq" id="WP_250195015.1">
    <property type="nucleotide sequence ID" value="NZ_CP097635.1"/>
</dbReference>
<dbReference type="PANTHER" id="PTHR32305:SF15">
    <property type="entry name" value="PROTEIN RHSA-RELATED"/>
    <property type="match status" value="1"/>
</dbReference>
<dbReference type="InterPro" id="IPR037026">
    <property type="entry name" value="Vgr_OB-fold_dom_sf"/>
</dbReference>
<dbReference type="Gene3D" id="3.55.50.10">
    <property type="entry name" value="Baseplate protein-like domains"/>
    <property type="match status" value="1"/>
</dbReference>
<dbReference type="NCBIfam" id="TIGR03361">
    <property type="entry name" value="VI_Rhs_Vgr"/>
    <property type="match status" value="1"/>
</dbReference>
<dbReference type="InterPro" id="IPR006531">
    <property type="entry name" value="Gp5/Vgr_OB"/>
</dbReference>
<dbReference type="SUPFAM" id="SSF69349">
    <property type="entry name" value="Phage fibre proteins"/>
    <property type="match status" value="1"/>
</dbReference>
<dbReference type="Pfam" id="PF04717">
    <property type="entry name" value="Phage_base_V"/>
    <property type="match status" value="1"/>
</dbReference>
<evidence type="ECO:0000313" key="7">
    <source>
        <dbReference type="Proteomes" id="UP001056201"/>
    </source>
</evidence>
<dbReference type="NCBIfam" id="TIGR01646">
    <property type="entry name" value="vgr_GE"/>
    <property type="match status" value="1"/>
</dbReference>
<comment type="similarity">
    <text evidence="2">Belongs to the VgrG protein family.</text>
</comment>
<dbReference type="EMBL" id="CP097635">
    <property type="protein sequence ID" value="URI06752.1"/>
    <property type="molecule type" value="Genomic_DNA"/>
</dbReference>